<dbReference type="PANTHER" id="PTHR43311">
    <property type="entry name" value="GLUTAMATE--TRNA LIGASE"/>
    <property type="match status" value="1"/>
</dbReference>
<dbReference type="Gene3D" id="3.40.50.620">
    <property type="entry name" value="HUPs"/>
    <property type="match status" value="1"/>
</dbReference>
<name>A0A183BB70_9TREM</name>
<evidence type="ECO:0000256" key="2">
    <source>
        <dbReference type="ARBA" id="ARBA00022741"/>
    </source>
</evidence>
<feature type="domain" description="Glutamyl/glutaminyl-tRNA synthetase class Ib catalytic" evidence="6">
    <location>
        <begin position="1"/>
        <end position="100"/>
    </location>
</feature>
<accession>A0A183BB70</accession>
<organism evidence="7">
    <name type="scientific">Echinostoma caproni</name>
    <dbReference type="NCBI Taxonomy" id="27848"/>
    <lineage>
        <taxon>Eukaryota</taxon>
        <taxon>Metazoa</taxon>
        <taxon>Spiralia</taxon>
        <taxon>Lophotrochozoa</taxon>
        <taxon>Platyhelminthes</taxon>
        <taxon>Trematoda</taxon>
        <taxon>Digenea</taxon>
        <taxon>Plagiorchiida</taxon>
        <taxon>Echinostomata</taxon>
        <taxon>Echinostomatoidea</taxon>
        <taxon>Echinostomatidae</taxon>
        <taxon>Echinostoma</taxon>
    </lineage>
</organism>
<proteinExistence type="inferred from homology"/>
<dbReference type="WBParaSite" id="ECPE_0001649801-mRNA-1">
    <property type="protein sequence ID" value="ECPE_0001649801-mRNA-1"/>
    <property type="gene ID" value="ECPE_0001649801"/>
</dbReference>
<dbReference type="InterPro" id="IPR014729">
    <property type="entry name" value="Rossmann-like_a/b/a_fold"/>
</dbReference>
<dbReference type="AlphaFoldDB" id="A0A183BB70"/>
<dbReference type="Pfam" id="PF00749">
    <property type="entry name" value="tRNA-synt_1c"/>
    <property type="match status" value="1"/>
</dbReference>
<dbReference type="InterPro" id="IPR020058">
    <property type="entry name" value="Glu/Gln-tRNA-synth_Ib_cat-dom"/>
</dbReference>
<evidence type="ECO:0000256" key="5">
    <source>
        <dbReference type="RuleBase" id="RU363037"/>
    </source>
</evidence>
<keyword evidence="5" id="KW-0648">Protein biosynthesis</keyword>
<evidence type="ECO:0000256" key="3">
    <source>
        <dbReference type="ARBA" id="ARBA00022840"/>
    </source>
</evidence>
<keyword evidence="1 5" id="KW-0436">Ligase</keyword>
<sequence length="135" mass="15718">LEWANLTFDEGPGVGGDYGPYFQSERKSLYSTVVDQLIKAGLAYPCFCSSERLELLRNEQRRRKENQRYDNRCRSIPSSEVQRRIQSGESYTVRFKVGYTFVVRYNKTVFHLTAAKSFFRNSFSSLFNVVLCRLA</sequence>
<dbReference type="PANTHER" id="PTHR43311:SF2">
    <property type="entry name" value="GLUTAMATE--TRNA LIGASE, MITOCHONDRIAL-RELATED"/>
    <property type="match status" value="1"/>
</dbReference>
<dbReference type="InterPro" id="IPR049940">
    <property type="entry name" value="GluQ/Sye"/>
</dbReference>
<evidence type="ECO:0000256" key="4">
    <source>
        <dbReference type="ARBA" id="ARBA00023146"/>
    </source>
</evidence>
<dbReference type="GO" id="GO:0006424">
    <property type="term" value="P:glutamyl-tRNA aminoacylation"/>
    <property type="evidence" value="ECO:0007669"/>
    <property type="project" value="TreeGrafter"/>
</dbReference>
<protein>
    <submittedName>
        <fullName evidence="7">tRNA-synt_1c domain-containing protein</fullName>
    </submittedName>
</protein>
<dbReference type="GO" id="GO:0005524">
    <property type="term" value="F:ATP binding"/>
    <property type="evidence" value="ECO:0007669"/>
    <property type="project" value="UniProtKB-KW"/>
</dbReference>
<keyword evidence="2 5" id="KW-0547">Nucleotide-binding</keyword>
<dbReference type="GO" id="GO:0005739">
    <property type="term" value="C:mitochondrion"/>
    <property type="evidence" value="ECO:0007669"/>
    <property type="project" value="TreeGrafter"/>
</dbReference>
<evidence type="ECO:0000259" key="6">
    <source>
        <dbReference type="Pfam" id="PF00749"/>
    </source>
</evidence>
<evidence type="ECO:0000256" key="1">
    <source>
        <dbReference type="ARBA" id="ARBA00022598"/>
    </source>
</evidence>
<dbReference type="SUPFAM" id="SSF52374">
    <property type="entry name" value="Nucleotidylyl transferase"/>
    <property type="match status" value="1"/>
</dbReference>
<keyword evidence="3 5" id="KW-0067">ATP-binding</keyword>
<dbReference type="GO" id="GO:0004818">
    <property type="term" value="F:glutamate-tRNA ligase activity"/>
    <property type="evidence" value="ECO:0007669"/>
    <property type="project" value="TreeGrafter"/>
</dbReference>
<keyword evidence="4 5" id="KW-0030">Aminoacyl-tRNA synthetase</keyword>
<evidence type="ECO:0000313" key="7">
    <source>
        <dbReference type="WBParaSite" id="ECPE_0001649801-mRNA-1"/>
    </source>
</evidence>
<comment type="similarity">
    <text evidence="5">Belongs to the class-I aminoacyl-tRNA synthetase family.</text>
</comment>
<reference evidence="7" key="1">
    <citation type="submission" date="2016-06" db="UniProtKB">
        <authorList>
            <consortium name="WormBaseParasite"/>
        </authorList>
    </citation>
    <scope>IDENTIFICATION</scope>
</reference>